<reference evidence="1" key="1">
    <citation type="journal article" date="2023" name="IScience">
        <title>Live-bearing cockroach genome reveals convergent evolutionary mechanisms linked to viviparity in insects and beyond.</title>
        <authorList>
            <person name="Fouks B."/>
            <person name="Harrison M.C."/>
            <person name="Mikhailova A.A."/>
            <person name="Marchal E."/>
            <person name="English S."/>
            <person name="Carruthers M."/>
            <person name="Jennings E.C."/>
            <person name="Chiamaka E.L."/>
            <person name="Frigard R.A."/>
            <person name="Pippel M."/>
            <person name="Attardo G.M."/>
            <person name="Benoit J.B."/>
            <person name="Bornberg-Bauer E."/>
            <person name="Tobe S.S."/>
        </authorList>
    </citation>
    <scope>NUCLEOTIDE SEQUENCE</scope>
    <source>
        <strain evidence="1">Stay&amp;Tobe</strain>
    </source>
</reference>
<reference evidence="1" key="2">
    <citation type="submission" date="2023-05" db="EMBL/GenBank/DDBJ databases">
        <authorList>
            <person name="Fouks B."/>
        </authorList>
    </citation>
    <scope>NUCLEOTIDE SEQUENCE</scope>
    <source>
        <strain evidence="1">Stay&amp;Tobe</strain>
        <tissue evidence="1">Testes</tissue>
    </source>
</reference>
<organism evidence="1 2">
    <name type="scientific">Diploptera punctata</name>
    <name type="common">Pacific beetle cockroach</name>
    <dbReference type="NCBI Taxonomy" id="6984"/>
    <lineage>
        <taxon>Eukaryota</taxon>
        <taxon>Metazoa</taxon>
        <taxon>Ecdysozoa</taxon>
        <taxon>Arthropoda</taxon>
        <taxon>Hexapoda</taxon>
        <taxon>Insecta</taxon>
        <taxon>Pterygota</taxon>
        <taxon>Neoptera</taxon>
        <taxon>Polyneoptera</taxon>
        <taxon>Dictyoptera</taxon>
        <taxon>Blattodea</taxon>
        <taxon>Blaberoidea</taxon>
        <taxon>Blaberidae</taxon>
        <taxon>Diplopterinae</taxon>
        <taxon>Diploptera</taxon>
    </lineage>
</organism>
<protein>
    <submittedName>
        <fullName evidence="1">Uncharacterized protein</fullName>
    </submittedName>
</protein>
<accession>A0AAD8A111</accession>
<dbReference type="AlphaFoldDB" id="A0AAD8A111"/>
<gene>
    <name evidence="1" type="ORF">L9F63_016564</name>
</gene>
<dbReference type="EMBL" id="JASPKZ010004220">
    <property type="protein sequence ID" value="KAJ9590403.1"/>
    <property type="molecule type" value="Genomic_DNA"/>
</dbReference>
<evidence type="ECO:0000313" key="1">
    <source>
        <dbReference type="EMBL" id="KAJ9590403.1"/>
    </source>
</evidence>
<comment type="caution">
    <text evidence="1">The sequence shown here is derived from an EMBL/GenBank/DDBJ whole genome shotgun (WGS) entry which is preliminary data.</text>
</comment>
<proteinExistence type="predicted"/>
<dbReference type="Proteomes" id="UP001233999">
    <property type="component" value="Unassembled WGS sequence"/>
</dbReference>
<feature type="non-terminal residue" evidence="1">
    <location>
        <position position="166"/>
    </location>
</feature>
<sequence>SSSTARLTISINRRRTETDVVDMRQYNYEHSLSWPLAASQLLKSALVTIISTAFFPLLPCFTIKHVPSLFFQFSIPKVSSTHHSNSSWYRLEIERYSEEINAGSLERLISSKKAIHLNNHSTRKLYFFLIRNSYKLKKTYCKVFFHKTLKDAAHFCFDTRTSGIVR</sequence>
<keyword evidence="2" id="KW-1185">Reference proteome</keyword>
<name>A0AAD8A111_DIPPU</name>
<feature type="non-terminal residue" evidence="1">
    <location>
        <position position="1"/>
    </location>
</feature>
<evidence type="ECO:0000313" key="2">
    <source>
        <dbReference type="Proteomes" id="UP001233999"/>
    </source>
</evidence>